<keyword evidence="1" id="KW-1133">Transmembrane helix</keyword>
<evidence type="ECO:0000313" key="3">
    <source>
        <dbReference type="Proteomes" id="UP001566476"/>
    </source>
</evidence>
<evidence type="ECO:0008006" key="4">
    <source>
        <dbReference type="Google" id="ProtNLM"/>
    </source>
</evidence>
<feature type="transmembrane region" description="Helical" evidence="1">
    <location>
        <begin position="108"/>
        <end position="129"/>
    </location>
</feature>
<dbReference type="Proteomes" id="UP001566476">
    <property type="component" value="Unassembled WGS sequence"/>
</dbReference>
<gene>
    <name evidence="2" type="ORF">AB2L28_03035</name>
</gene>
<evidence type="ECO:0000256" key="1">
    <source>
        <dbReference type="SAM" id="Phobius"/>
    </source>
</evidence>
<name>A0ABV4HXR0_9ACTN</name>
<comment type="caution">
    <text evidence="2">The sequence shown here is derived from an EMBL/GenBank/DDBJ whole genome shotgun (WGS) entry which is preliminary data.</text>
</comment>
<evidence type="ECO:0000313" key="2">
    <source>
        <dbReference type="EMBL" id="MEZ0491209.1"/>
    </source>
</evidence>
<accession>A0ABV4HXR0</accession>
<keyword evidence="1" id="KW-0812">Transmembrane</keyword>
<organism evidence="2 3">
    <name type="scientific">Kineococcus mangrovi</name>
    <dbReference type="NCBI Taxonomy" id="1660183"/>
    <lineage>
        <taxon>Bacteria</taxon>
        <taxon>Bacillati</taxon>
        <taxon>Actinomycetota</taxon>
        <taxon>Actinomycetes</taxon>
        <taxon>Kineosporiales</taxon>
        <taxon>Kineosporiaceae</taxon>
        <taxon>Kineococcus</taxon>
    </lineage>
</organism>
<keyword evidence="3" id="KW-1185">Reference proteome</keyword>
<feature type="transmembrane region" description="Helical" evidence="1">
    <location>
        <begin position="53"/>
        <end position="73"/>
    </location>
</feature>
<keyword evidence="1" id="KW-0472">Membrane</keyword>
<dbReference type="EMBL" id="JBGGTQ010000001">
    <property type="protein sequence ID" value="MEZ0491209.1"/>
    <property type="molecule type" value="Genomic_DNA"/>
</dbReference>
<proteinExistence type="predicted"/>
<protein>
    <recommendedName>
        <fullName evidence="4">Histidine kinase</fullName>
    </recommendedName>
</protein>
<reference evidence="2 3" key="1">
    <citation type="submission" date="2024-07" db="EMBL/GenBank/DDBJ databases">
        <authorList>
            <person name="Thanompreechachai J."/>
            <person name="Duangmal K."/>
        </authorList>
    </citation>
    <scope>NUCLEOTIDE SEQUENCE [LARGE SCALE GENOMIC DNA]</scope>
    <source>
        <strain evidence="2 3">TBRC 1896</strain>
    </source>
</reference>
<dbReference type="RefSeq" id="WP_370717232.1">
    <property type="nucleotide sequence ID" value="NZ_JBGGTQ010000001.1"/>
</dbReference>
<feature type="transmembrane region" description="Helical" evidence="1">
    <location>
        <begin position="18"/>
        <end position="41"/>
    </location>
</feature>
<sequence length="135" mass="13522">MPSVPASKAATRRPRPPLLTAVAAVVGLEALLLLVGAGYLVHGLLVEGSRAPLAVVSVVVLAVAFAAGIALCAHGLLRSATWARSPLLVWQVLQIAAGLPAFTGGSPWLGALLVLPAVAVGIGLFLPAVSAEVGR</sequence>